<evidence type="ECO:0000256" key="1">
    <source>
        <dbReference type="ARBA" id="ARBA00022603"/>
    </source>
</evidence>
<dbReference type="GO" id="GO:0032259">
    <property type="term" value="P:methylation"/>
    <property type="evidence" value="ECO:0007669"/>
    <property type="project" value="UniProtKB-KW"/>
</dbReference>
<proteinExistence type="predicted"/>
<dbReference type="GO" id="GO:0009007">
    <property type="term" value="F:site-specific DNA-methyltransferase (adenine-specific) activity"/>
    <property type="evidence" value="ECO:0007669"/>
    <property type="project" value="UniProtKB-EC"/>
</dbReference>
<keyword evidence="1 4" id="KW-0489">Methyltransferase</keyword>
<evidence type="ECO:0000259" key="3">
    <source>
        <dbReference type="Pfam" id="PF01555"/>
    </source>
</evidence>
<keyword evidence="2 4" id="KW-0808">Transferase</keyword>
<feature type="domain" description="DNA methylase N-4/N-6" evidence="3">
    <location>
        <begin position="1"/>
        <end position="44"/>
    </location>
</feature>
<dbReference type="SUPFAM" id="SSF53335">
    <property type="entry name" value="S-adenosyl-L-methionine-dependent methyltransferases"/>
    <property type="match status" value="1"/>
</dbReference>
<dbReference type="Proteomes" id="UP000255103">
    <property type="component" value="Unassembled WGS sequence"/>
</dbReference>
<dbReference type="Gene3D" id="3.40.50.150">
    <property type="entry name" value="Vaccinia Virus protein VP39"/>
    <property type="match status" value="1"/>
</dbReference>
<dbReference type="InterPro" id="IPR001091">
    <property type="entry name" value="RM_Methyltransferase"/>
</dbReference>
<dbReference type="InterPro" id="IPR002941">
    <property type="entry name" value="DNA_methylase_N4/N6"/>
</dbReference>
<name>A0A377JU72_9HELI</name>
<gene>
    <name evidence="4" type="primary">hindIIIM</name>
    <name evidence="4" type="ORF">NCTC12219_00655</name>
</gene>
<accession>A0A377JU72</accession>
<reference evidence="4 5" key="1">
    <citation type="submission" date="2018-06" db="EMBL/GenBank/DDBJ databases">
        <authorList>
            <consortium name="Pathogen Informatics"/>
            <person name="Doyle S."/>
        </authorList>
    </citation>
    <scope>NUCLEOTIDE SEQUENCE [LARGE SCALE GENOMIC DNA]</scope>
    <source>
        <strain evidence="4 5">NCTC12219</strain>
    </source>
</reference>
<evidence type="ECO:0000256" key="2">
    <source>
        <dbReference type="ARBA" id="ARBA00022679"/>
    </source>
</evidence>
<dbReference type="EMBL" id="UGHX01000001">
    <property type="protein sequence ID" value="STP10775.1"/>
    <property type="molecule type" value="Genomic_DNA"/>
</dbReference>
<organism evidence="4 5">
    <name type="scientific">Helicobacter cinaedi</name>
    <dbReference type="NCBI Taxonomy" id="213"/>
    <lineage>
        <taxon>Bacteria</taxon>
        <taxon>Pseudomonadati</taxon>
        <taxon>Campylobacterota</taxon>
        <taxon>Epsilonproteobacteria</taxon>
        <taxon>Campylobacterales</taxon>
        <taxon>Helicobacteraceae</taxon>
        <taxon>Helicobacter</taxon>
    </lineage>
</organism>
<dbReference type="GO" id="GO:0003677">
    <property type="term" value="F:DNA binding"/>
    <property type="evidence" value="ECO:0007669"/>
    <property type="project" value="InterPro"/>
</dbReference>
<sequence>MASNEYSIICDPFSGSSTTGIAANLLHRQFVGIEKESEFINLSIKRKGELDSKFKEIESKINDLRQIASFENFNRCRLS</sequence>
<dbReference type="PRINTS" id="PR00508">
    <property type="entry name" value="S21N4MTFRASE"/>
</dbReference>
<dbReference type="EC" id="2.1.1.72" evidence="4"/>
<dbReference type="InterPro" id="IPR029063">
    <property type="entry name" value="SAM-dependent_MTases_sf"/>
</dbReference>
<evidence type="ECO:0000313" key="5">
    <source>
        <dbReference type="Proteomes" id="UP000255103"/>
    </source>
</evidence>
<evidence type="ECO:0000313" key="4">
    <source>
        <dbReference type="EMBL" id="STP10775.1"/>
    </source>
</evidence>
<dbReference type="AlphaFoldDB" id="A0A377JU72"/>
<dbReference type="GO" id="GO:0008170">
    <property type="term" value="F:N-methyltransferase activity"/>
    <property type="evidence" value="ECO:0007669"/>
    <property type="project" value="InterPro"/>
</dbReference>
<dbReference type="Pfam" id="PF01555">
    <property type="entry name" value="N6_N4_Mtase"/>
    <property type="match status" value="1"/>
</dbReference>
<protein>
    <submittedName>
        <fullName evidence="4">DNA methyltransferase</fullName>
        <ecNumber evidence="4">2.1.1.72</ecNumber>
    </submittedName>
</protein>